<accession>A0A6A4EA05</accession>
<evidence type="ECO:0000256" key="4">
    <source>
        <dbReference type="ARBA" id="ARBA00022801"/>
    </source>
</evidence>
<keyword evidence="3" id="KW-0255">Endonuclease</keyword>
<dbReference type="GO" id="GO:0016787">
    <property type="term" value="F:hydrolase activity"/>
    <property type="evidence" value="ECO:0007669"/>
    <property type="project" value="UniProtKB-KW"/>
</dbReference>
<dbReference type="GO" id="GO:0003964">
    <property type="term" value="F:RNA-directed DNA polymerase activity"/>
    <property type="evidence" value="ECO:0007669"/>
    <property type="project" value="UniProtKB-KW"/>
</dbReference>
<protein>
    <recommendedName>
        <fullName evidence="10">Integrase catalytic domain-containing protein</fullName>
    </recommendedName>
</protein>
<dbReference type="Proteomes" id="UP000434957">
    <property type="component" value="Unassembled WGS sequence"/>
</dbReference>
<keyword evidence="2" id="KW-0479">Metal-binding</keyword>
<keyword evidence="12" id="KW-1185">Reference proteome</keyword>
<dbReference type="InterPro" id="IPR001584">
    <property type="entry name" value="Integrase_cat-core"/>
</dbReference>
<dbReference type="PANTHER" id="PTHR42648:SF11">
    <property type="entry name" value="TRANSPOSON TY4-P GAG-POL POLYPROTEIN"/>
    <property type="match status" value="1"/>
</dbReference>
<evidence type="ECO:0000259" key="10">
    <source>
        <dbReference type="PROSITE" id="PS50994"/>
    </source>
</evidence>
<name>A0A6A4EA05_9STRA</name>
<keyword evidence="1" id="KW-0540">Nuclease</keyword>
<dbReference type="GO" id="GO:0015074">
    <property type="term" value="P:DNA integration"/>
    <property type="evidence" value="ECO:0007669"/>
    <property type="project" value="UniProtKB-KW"/>
</dbReference>
<keyword evidence="8" id="KW-0808">Transferase</keyword>
<evidence type="ECO:0000313" key="11">
    <source>
        <dbReference type="EMBL" id="KAE9314595.1"/>
    </source>
</evidence>
<gene>
    <name evidence="11" type="ORF">PR003_g19200</name>
</gene>
<dbReference type="GO" id="GO:0003676">
    <property type="term" value="F:nucleic acid binding"/>
    <property type="evidence" value="ECO:0007669"/>
    <property type="project" value="InterPro"/>
</dbReference>
<evidence type="ECO:0000256" key="5">
    <source>
        <dbReference type="ARBA" id="ARBA00022842"/>
    </source>
</evidence>
<dbReference type="GO" id="GO:0003887">
    <property type="term" value="F:DNA-directed DNA polymerase activity"/>
    <property type="evidence" value="ECO:0007669"/>
    <property type="project" value="UniProtKB-KW"/>
</dbReference>
<dbReference type="GO" id="GO:0046872">
    <property type="term" value="F:metal ion binding"/>
    <property type="evidence" value="ECO:0007669"/>
    <property type="project" value="UniProtKB-KW"/>
</dbReference>
<dbReference type="EMBL" id="QXFT01001598">
    <property type="protein sequence ID" value="KAE9314595.1"/>
    <property type="molecule type" value="Genomic_DNA"/>
</dbReference>
<keyword evidence="5" id="KW-0460">Magnesium</keyword>
<keyword evidence="6" id="KW-0229">DNA integration</keyword>
<evidence type="ECO:0000313" key="12">
    <source>
        <dbReference type="Proteomes" id="UP000434957"/>
    </source>
</evidence>
<evidence type="ECO:0000256" key="1">
    <source>
        <dbReference type="ARBA" id="ARBA00022722"/>
    </source>
</evidence>
<evidence type="ECO:0000256" key="3">
    <source>
        <dbReference type="ARBA" id="ARBA00022759"/>
    </source>
</evidence>
<keyword evidence="8" id="KW-0548">Nucleotidyltransferase</keyword>
<dbReference type="AlphaFoldDB" id="A0A6A4EA05"/>
<dbReference type="InterPro" id="IPR036397">
    <property type="entry name" value="RNaseH_sf"/>
</dbReference>
<dbReference type="InterPro" id="IPR039537">
    <property type="entry name" value="Retrotran_Ty1/copia-like"/>
</dbReference>
<feature type="domain" description="Integrase catalytic" evidence="10">
    <location>
        <begin position="1"/>
        <end position="135"/>
    </location>
</feature>
<dbReference type="PROSITE" id="PS50994">
    <property type="entry name" value="INTEGRASE"/>
    <property type="match status" value="1"/>
</dbReference>
<keyword evidence="7" id="KW-0695">RNA-directed DNA polymerase</keyword>
<dbReference type="Gene3D" id="3.30.420.10">
    <property type="entry name" value="Ribonuclease H-like superfamily/Ribonuclease H"/>
    <property type="match status" value="1"/>
</dbReference>
<organism evidence="11 12">
    <name type="scientific">Phytophthora rubi</name>
    <dbReference type="NCBI Taxonomy" id="129364"/>
    <lineage>
        <taxon>Eukaryota</taxon>
        <taxon>Sar</taxon>
        <taxon>Stramenopiles</taxon>
        <taxon>Oomycota</taxon>
        <taxon>Peronosporomycetes</taxon>
        <taxon>Peronosporales</taxon>
        <taxon>Peronosporaceae</taxon>
        <taxon>Phytophthora</taxon>
    </lineage>
</organism>
<evidence type="ECO:0000256" key="8">
    <source>
        <dbReference type="ARBA" id="ARBA00022932"/>
    </source>
</evidence>
<evidence type="ECO:0000256" key="7">
    <source>
        <dbReference type="ARBA" id="ARBA00022918"/>
    </source>
</evidence>
<keyword evidence="4" id="KW-0378">Hydrolase</keyword>
<sequence>MQRSIHGNHYFLALKWLGYTHIFFLANKSDAATAFQQYEAIIRRNPVQFPTTLRILRSDNGGEFESSAFQKVCEVADIEREYSEPHAHYPNGVVERAKRTITETTITLLVQSGLPHNLWEYAARHAVYVRNRIPS</sequence>
<comment type="caution">
    <text evidence="11">The sequence shown here is derived from an EMBL/GenBank/DDBJ whole genome shotgun (WGS) entry which is preliminary data.</text>
</comment>
<reference evidence="11 12" key="1">
    <citation type="submission" date="2018-08" db="EMBL/GenBank/DDBJ databases">
        <title>Genomic investigation of the strawberry pathogen Phytophthora fragariae indicates pathogenicity is determined by transcriptional variation in three key races.</title>
        <authorList>
            <person name="Adams T.M."/>
            <person name="Armitage A.D."/>
            <person name="Sobczyk M.K."/>
            <person name="Bates H.J."/>
            <person name="Dunwell J.M."/>
            <person name="Nellist C.F."/>
            <person name="Harrison R.J."/>
        </authorList>
    </citation>
    <scope>NUCLEOTIDE SEQUENCE [LARGE SCALE GENOMIC DNA]</scope>
    <source>
        <strain evidence="11 12">SCRP333</strain>
    </source>
</reference>
<dbReference type="InterPro" id="IPR012337">
    <property type="entry name" value="RNaseH-like_sf"/>
</dbReference>
<keyword evidence="9" id="KW-0233">DNA recombination</keyword>
<dbReference type="SUPFAM" id="SSF53098">
    <property type="entry name" value="Ribonuclease H-like"/>
    <property type="match status" value="1"/>
</dbReference>
<dbReference type="GO" id="GO:0006310">
    <property type="term" value="P:DNA recombination"/>
    <property type="evidence" value="ECO:0007669"/>
    <property type="project" value="UniProtKB-KW"/>
</dbReference>
<dbReference type="PANTHER" id="PTHR42648">
    <property type="entry name" value="TRANSPOSASE, PUTATIVE-RELATED"/>
    <property type="match status" value="1"/>
</dbReference>
<evidence type="ECO:0000256" key="6">
    <source>
        <dbReference type="ARBA" id="ARBA00022908"/>
    </source>
</evidence>
<dbReference type="GO" id="GO:0004519">
    <property type="term" value="F:endonuclease activity"/>
    <property type="evidence" value="ECO:0007669"/>
    <property type="project" value="UniProtKB-KW"/>
</dbReference>
<evidence type="ECO:0000256" key="9">
    <source>
        <dbReference type="ARBA" id="ARBA00023172"/>
    </source>
</evidence>
<evidence type="ECO:0000256" key="2">
    <source>
        <dbReference type="ARBA" id="ARBA00022723"/>
    </source>
</evidence>
<proteinExistence type="predicted"/>
<keyword evidence="8" id="KW-0239">DNA-directed DNA polymerase</keyword>